<dbReference type="NCBIfam" id="NF006772">
    <property type="entry name" value="PRK09290.2-1"/>
    <property type="match status" value="1"/>
</dbReference>
<accession>A0A150H9C3</accession>
<evidence type="ECO:0000256" key="3">
    <source>
        <dbReference type="PIRSR" id="PIRSR001235-1"/>
    </source>
</evidence>
<dbReference type="Pfam" id="PF01546">
    <property type="entry name" value="Peptidase_M20"/>
    <property type="match status" value="1"/>
</dbReference>
<dbReference type="Proteomes" id="UP000243589">
    <property type="component" value="Unassembled WGS sequence"/>
</dbReference>
<dbReference type="PIRSF" id="PIRSF001235">
    <property type="entry name" value="Amidase_carbamoylase"/>
    <property type="match status" value="1"/>
</dbReference>
<dbReference type="NCBIfam" id="TIGR01879">
    <property type="entry name" value="hydantase"/>
    <property type="match status" value="1"/>
</dbReference>
<sequence length="411" mass="44664">MSTDAHAQEFLTDFATMSSFGQTARGGVDREAMTEADVDQRNWLGGWLEERGFSVEVDRVGNQFGLYRFTPDAPFVLFGSHMDSQPTAGRFDGAYGVLAAAHAAHRVIEAHKAAGTTPKYNIGVVNWFNEEGSRFEPSMMGSGVYTGKLDADTVLKTEDLDGTSVEDALRAGGYLGTGEGPQAAAYGEIHVEQGRLMEDAGKQIGLVEATWAAHKYHLIVHGEQAHTGSTVIADRHDALLGASHLVIAAREIADEFGIHSSVGQMVVLPNSPVVVPSEVRMHMDFRSPSQEKVEQADAKLKERIKQIEETAAVRIEEGTAHAWDKQAYHESGVELSRQAAEDLGLSHMNIMTVAGHDSTNMKDIVPTVMLFVPSVEGVSHNEEEFTTDEDMVAGVEHFTEVVRRMADGALD</sequence>
<feature type="binding site" evidence="3">
    <location>
        <position position="131"/>
    </location>
    <ligand>
        <name>Zn(2+)</name>
        <dbReference type="ChEBI" id="CHEBI:29105"/>
        <label>2</label>
    </ligand>
</feature>
<name>A0A150H9C3_9MICO</name>
<keyword evidence="5" id="KW-1185">Reference proteome</keyword>
<dbReference type="SUPFAM" id="SSF53187">
    <property type="entry name" value="Zn-dependent exopeptidases"/>
    <property type="match status" value="1"/>
</dbReference>
<comment type="similarity">
    <text evidence="1">Belongs to the peptidase M20 family.</text>
</comment>
<dbReference type="Gene3D" id="3.40.630.10">
    <property type="entry name" value="Zn peptidases"/>
    <property type="match status" value="1"/>
</dbReference>
<dbReference type="EC" id="3.5.-.-" evidence="4"/>
<evidence type="ECO:0000256" key="1">
    <source>
        <dbReference type="ARBA" id="ARBA00006153"/>
    </source>
</evidence>
<dbReference type="SUPFAM" id="SSF55031">
    <property type="entry name" value="Bacterial exopeptidase dimerisation domain"/>
    <property type="match status" value="1"/>
</dbReference>
<feature type="binding site" evidence="3">
    <location>
        <position position="81"/>
    </location>
    <ligand>
        <name>Zn(2+)</name>
        <dbReference type="ChEBI" id="CHEBI:29105"/>
        <label>1</label>
    </ligand>
</feature>
<evidence type="ECO:0000313" key="4">
    <source>
        <dbReference type="EMBL" id="KXZ58717.1"/>
    </source>
</evidence>
<protein>
    <submittedName>
        <fullName evidence="4">Putative hydrolase</fullName>
        <ecNumber evidence="4">3.5.-.-</ecNumber>
    </submittedName>
</protein>
<organism evidence="4 5">
    <name type="scientific">Brevibacterium ravenspurgense</name>
    <dbReference type="NCBI Taxonomy" id="479117"/>
    <lineage>
        <taxon>Bacteria</taxon>
        <taxon>Bacillati</taxon>
        <taxon>Actinomycetota</taxon>
        <taxon>Actinomycetes</taxon>
        <taxon>Micrococcales</taxon>
        <taxon>Brevibacteriaceae</taxon>
        <taxon>Brevibacterium</taxon>
    </lineage>
</organism>
<gene>
    <name evidence="4" type="ORF">Bravens_00898</name>
</gene>
<keyword evidence="3" id="KW-0862">Zinc</keyword>
<dbReference type="GO" id="GO:0046872">
    <property type="term" value="F:metal ion binding"/>
    <property type="evidence" value="ECO:0007669"/>
    <property type="project" value="UniProtKB-KW"/>
</dbReference>
<dbReference type="InterPro" id="IPR010158">
    <property type="entry name" value="Amidase_Cbmase"/>
</dbReference>
<dbReference type="InterPro" id="IPR036264">
    <property type="entry name" value="Bact_exopeptidase_dim_dom"/>
</dbReference>
<evidence type="ECO:0000256" key="2">
    <source>
        <dbReference type="ARBA" id="ARBA00022801"/>
    </source>
</evidence>
<dbReference type="PATRIC" id="fig|479117.4.peg.901"/>
<feature type="binding site" evidence="3">
    <location>
        <position position="380"/>
    </location>
    <ligand>
        <name>Zn(2+)</name>
        <dbReference type="ChEBI" id="CHEBI:29105"/>
        <label>2</label>
    </ligand>
</feature>
<dbReference type="PANTHER" id="PTHR32494">
    <property type="entry name" value="ALLANTOATE DEIMINASE-RELATED"/>
    <property type="match status" value="1"/>
</dbReference>
<comment type="caution">
    <text evidence="4">The sequence shown here is derived from an EMBL/GenBank/DDBJ whole genome shotgun (WGS) entry which is preliminary data.</text>
</comment>
<feature type="binding site" evidence="3">
    <location>
        <position position="190"/>
    </location>
    <ligand>
        <name>Zn(2+)</name>
        <dbReference type="ChEBI" id="CHEBI:29105"/>
        <label>1</label>
    </ligand>
</feature>
<dbReference type="Gene3D" id="3.30.70.360">
    <property type="match status" value="1"/>
</dbReference>
<keyword evidence="2 4" id="KW-0378">Hydrolase</keyword>
<dbReference type="GO" id="GO:0016813">
    <property type="term" value="F:hydrolase activity, acting on carbon-nitrogen (but not peptide) bonds, in linear amidines"/>
    <property type="evidence" value="ECO:0007669"/>
    <property type="project" value="InterPro"/>
</dbReference>
<comment type="cofactor">
    <cofactor evidence="3">
        <name>Zn(2+)</name>
        <dbReference type="ChEBI" id="CHEBI:29105"/>
    </cofactor>
    <text evidence="3">Binds 2 Zn(2+) ions per subunit.</text>
</comment>
<feature type="binding site" evidence="3">
    <location>
        <position position="92"/>
    </location>
    <ligand>
        <name>Zn(2+)</name>
        <dbReference type="ChEBI" id="CHEBI:29105"/>
        <label>1</label>
    </ligand>
</feature>
<keyword evidence="3" id="KW-0479">Metal-binding</keyword>
<reference evidence="4 5" key="1">
    <citation type="submission" date="2016-01" db="EMBL/GenBank/DDBJ databases">
        <title>Use of Whole Genome Sequencing to ascertain that Brevibacterium massiliense (Roux, Raoult 2009) is a later heterotypic synonym of Brevibacterium ravenspurgense (Mages 2008).</title>
        <authorList>
            <person name="Bernier A.-M."/>
            <person name="Burdz T."/>
            <person name="Huynh C."/>
            <person name="Pachecho A.L."/>
            <person name="Wiebe D."/>
            <person name="Bonner C."/>
            <person name="Bernard K."/>
        </authorList>
    </citation>
    <scope>NUCLEOTIDE SEQUENCE [LARGE SCALE GENOMIC DNA]</scope>
    <source>
        <strain evidence="4 5">CCUG56047</strain>
    </source>
</reference>
<dbReference type="InterPro" id="IPR002933">
    <property type="entry name" value="Peptidase_M20"/>
</dbReference>
<evidence type="ECO:0000313" key="5">
    <source>
        <dbReference type="Proteomes" id="UP000243589"/>
    </source>
</evidence>
<dbReference type="RefSeq" id="WP_019175862.1">
    <property type="nucleotide sequence ID" value="NZ_LQQC01000009.1"/>
</dbReference>
<feature type="binding site" evidence="3">
    <location>
        <position position="92"/>
    </location>
    <ligand>
        <name>Zn(2+)</name>
        <dbReference type="ChEBI" id="CHEBI:29105"/>
        <label>2</label>
    </ligand>
</feature>
<dbReference type="CDD" id="cd03884">
    <property type="entry name" value="M20_bAS"/>
    <property type="match status" value="1"/>
</dbReference>
<dbReference type="EMBL" id="LQQC01000009">
    <property type="protein sequence ID" value="KXZ58717.1"/>
    <property type="molecule type" value="Genomic_DNA"/>
</dbReference>
<dbReference type="PANTHER" id="PTHR32494:SF5">
    <property type="entry name" value="ALLANTOATE AMIDOHYDROLASE"/>
    <property type="match status" value="1"/>
</dbReference>
<dbReference type="AlphaFoldDB" id="A0A150H9C3"/>
<proteinExistence type="inferred from homology"/>